<reference evidence="1" key="1">
    <citation type="journal article" date="2015" name="Sci. Rep.">
        <title>The power of single molecule real-time sequencing technology in the de novo assembly of a eukaryotic genome.</title>
        <authorList>
            <person name="Sakai H."/>
            <person name="Naito K."/>
            <person name="Ogiso-Tanaka E."/>
            <person name="Takahashi Y."/>
            <person name="Iseki K."/>
            <person name="Muto C."/>
            <person name="Satou K."/>
            <person name="Teruya K."/>
            <person name="Shiroma A."/>
            <person name="Shimoji M."/>
            <person name="Hirano T."/>
            <person name="Itoh T."/>
            <person name="Kaga A."/>
            <person name="Tomooka N."/>
        </authorList>
    </citation>
    <scope>NUCLEOTIDE SEQUENCE</scope>
</reference>
<accession>A0A0S3TD96</accession>
<name>A0A0S3TD96_PHAAN</name>
<dbReference type="AlphaFoldDB" id="A0A0S3TD96"/>
<sequence>PTTNFHYCFPLITTNSFHHPTTNFHYCFPLITTNSFHHSHLIPTKNLHFQHIPRKPADGNLCQFFLEVP</sequence>
<organism evidence="1">
    <name type="scientific">Vigna angularis var. angularis</name>
    <dbReference type="NCBI Taxonomy" id="157739"/>
    <lineage>
        <taxon>Eukaryota</taxon>
        <taxon>Viridiplantae</taxon>
        <taxon>Streptophyta</taxon>
        <taxon>Embryophyta</taxon>
        <taxon>Tracheophyta</taxon>
        <taxon>Spermatophyta</taxon>
        <taxon>Magnoliopsida</taxon>
        <taxon>eudicotyledons</taxon>
        <taxon>Gunneridae</taxon>
        <taxon>Pentapetalae</taxon>
        <taxon>rosids</taxon>
        <taxon>fabids</taxon>
        <taxon>Fabales</taxon>
        <taxon>Fabaceae</taxon>
        <taxon>Papilionoideae</taxon>
        <taxon>50 kb inversion clade</taxon>
        <taxon>NPAAA clade</taxon>
        <taxon>indigoferoid/millettioid clade</taxon>
        <taxon>Phaseoleae</taxon>
        <taxon>Vigna</taxon>
    </lineage>
</organism>
<dbReference type="EMBL" id="AP015080">
    <property type="protein sequence ID" value="BAU03114.1"/>
    <property type="molecule type" value="Genomic_DNA"/>
</dbReference>
<protein>
    <submittedName>
        <fullName evidence="1">Uncharacterized protein</fullName>
    </submittedName>
</protein>
<feature type="non-terminal residue" evidence="1">
    <location>
        <position position="1"/>
    </location>
</feature>
<evidence type="ECO:0000313" key="1">
    <source>
        <dbReference type="EMBL" id="BAU03114.1"/>
    </source>
</evidence>
<gene>
    <name evidence="1" type="primary">Vigan.UMG013600</name>
    <name evidence="1" type="ORF">VIGAN_UM013600</name>
</gene>
<proteinExistence type="predicted"/>